<keyword evidence="4" id="KW-0804">Transcription</keyword>
<dbReference type="Gene3D" id="1.10.10.10">
    <property type="entry name" value="Winged helix-like DNA-binding domain superfamily/Winged helix DNA-binding domain"/>
    <property type="match status" value="1"/>
</dbReference>
<dbReference type="Proteomes" id="UP000238739">
    <property type="component" value="Unassembled WGS sequence"/>
</dbReference>
<dbReference type="InterPro" id="IPR000835">
    <property type="entry name" value="HTH_MarR-typ"/>
</dbReference>
<evidence type="ECO:0000313" key="9">
    <source>
        <dbReference type="EMBL" id="SPC36860.1"/>
    </source>
</evidence>
<organism evidence="9 10">
    <name type="scientific">Latilactobacillus fuchuensis</name>
    <dbReference type="NCBI Taxonomy" id="164393"/>
    <lineage>
        <taxon>Bacteria</taxon>
        <taxon>Bacillati</taxon>
        <taxon>Bacillota</taxon>
        <taxon>Bacilli</taxon>
        <taxon>Lactobacillales</taxon>
        <taxon>Lactobacillaceae</taxon>
        <taxon>Latilactobacillus</taxon>
    </lineage>
</organism>
<accession>A0A2N9DTG9</accession>
<evidence type="ECO:0000313" key="10">
    <source>
        <dbReference type="Proteomes" id="UP000238739"/>
    </source>
</evidence>
<keyword evidence="3" id="KW-0238">DNA-binding</keyword>
<proteinExistence type="inferred from homology"/>
<comment type="similarity">
    <text evidence="5">Belongs to the SarZ family.</text>
</comment>
<dbReference type="InterPro" id="IPR055166">
    <property type="entry name" value="Transc_reg_Sar_Rot_HTH"/>
</dbReference>
<evidence type="ECO:0000259" key="8">
    <source>
        <dbReference type="PROSITE" id="PS50995"/>
    </source>
</evidence>
<dbReference type="EMBL" id="OGVC01000004">
    <property type="protein sequence ID" value="SPC36860.1"/>
    <property type="molecule type" value="Genomic_DNA"/>
</dbReference>
<dbReference type="PROSITE" id="PS50995">
    <property type="entry name" value="HTH_MARR_2"/>
    <property type="match status" value="1"/>
</dbReference>
<evidence type="ECO:0000256" key="3">
    <source>
        <dbReference type="ARBA" id="ARBA00023125"/>
    </source>
</evidence>
<dbReference type="GO" id="GO:0003677">
    <property type="term" value="F:DNA binding"/>
    <property type="evidence" value="ECO:0007669"/>
    <property type="project" value="UniProtKB-KW"/>
</dbReference>
<protein>
    <recommendedName>
        <fullName evidence="6">HTH-type transcriptional regulator SarZ</fullName>
    </recommendedName>
    <alternativeName>
        <fullName evidence="7">Staphylococcal accessory regulator Z</fullName>
    </alternativeName>
</protein>
<dbReference type="AlphaFoldDB" id="A0A2N9DTG9"/>
<dbReference type="RefSeq" id="WP_025083876.1">
    <property type="nucleotide sequence ID" value="NZ_CBCPIL010000011.1"/>
</dbReference>
<gene>
    <name evidence="9" type="ORF">LFUMFP_120073</name>
</gene>
<comment type="subcellular location">
    <subcellularLocation>
        <location evidence="1">Cytoplasm</location>
    </subcellularLocation>
</comment>
<comment type="caution">
    <text evidence="9">The sequence shown here is derived from an EMBL/GenBank/DDBJ whole genome shotgun (WGS) entry which is preliminary data.</text>
</comment>
<evidence type="ECO:0000256" key="1">
    <source>
        <dbReference type="ARBA" id="ARBA00004496"/>
    </source>
</evidence>
<dbReference type="InterPro" id="IPR036390">
    <property type="entry name" value="WH_DNA-bd_sf"/>
</dbReference>
<reference evidence="9" key="1">
    <citation type="submission" date="2018-01" db="EMBL/GenBank/DDBJ databases">
        <authorList>
            <person name="Chaillou S."/>
        </authorList>
    </citation>
    <scope>NUCLEOTIDE SEQUENCE [LARGE SCALE GENOMIC DNA]</scope>
    <source>
        <strain evidence="9">MFPC41A2801</strain>
    </source>
</reference>
<evidence type="ECO:0000256" key="4">
    <source>
        <dbReference type="ARBA" id="ARBA00023163"/>
    </source>
</evidence>
<sequence>MSEIPNKKMQLLGAWYAKLQRISNNLNGISQKHELSFEQFLVLEQIIEEDRNSPSELAIFFKTSMPAVSRKLNILQAKKLIHKIRGEQEDQRLMWVTVTPEGNDIYEAIKHELLMWGDEIDIKELNLMADVNHYLSQINHQEQPLNQV</sequence>
<dbReference type="PANTHER" id="PTHR42756:SF1">
    <property type="entry name" value="TRANSCRIPTIONAL REPRESSOR OF EMRAB OPERON"/>
    <property type="match status" value="1"/>
</dbReference>
<dbReference type="PANTHER" id="PTHR42756">
    <property type="entry name" value="TRANSCRIPTIONAL REGULATOR, MARR"/>
    <property type="match status" value="1"/>
</dbReference>
<evidence type="ECO:0000256" key="2">
    <source>
        <dbReference type="ARBA" id="ARBA00023015"/>
    </source>
</evidence>
<dbReference type="GO" id="GO:0005737">
    <property type="term" value="C:cytoplasm"/>
    <property type="evidence" value="ECO:0007669"/>
    <property type="project" value="UniProtKB-SubCell"/>
</dbReference>
<dbReference type="GO" id="GO:0003700">
    <property type="term" value="F:DNA-binding transcription factor activity"/>
    <property type="evidence" value="ECO:0007669"/>
    <property type="project" value="InterPro"/>
</dbReference>
<dbReference type="Pfam" id="PF22381">
    <property type="entry name" value="Staph_reg_Sar_Rot"/>
    <property type="match status" value="1"/>
</dbReference>
<dbReference type="InterPro" id="IPR036388">
    <property type="entry name" value="WH-like_DNA-bd_sf"/>
</dbReference>
<name>A0A2N9DTG9_9LACO</name>
<evidence type="ECO:0000256" key="7">
    <source>
        <dbReference type="ARBA" id="ARBA00047207"/>
    </source>
</evidence>
<feature type="domain" description="HTH marR-type" evidence="8">
    <location>
        <begin position="5"/>
        <end position="148"/>
    </location>
</feature>
<evidence type="ECO:0000256" key="6">
    <source>
        <dbReference type="ARBA" id="ARBA00047188"/>
    </source>
</evidence>
<evidence type="ECO:0000256" key="5">
    <source>
        <dbReference type="ARBA" id="ARBA00046337"/>
    </source>
</evidence>
<dbReference type="SMART" id="SM00347">
    <property type="entry name" value="HTH_MARR"/>
    <property type="match status" value="1"/>
</dbReference>
<keyword evidence="10" id="KW-1185">Reference proteome</keyword>
<keyword evidence="2" id="KW-0805">Transcription regulation</keyword>
<dbReference type="SUPFAM" id="SSF46785">
    <property type="entry name" value="Winged helix' DNA-binding domain"/>
    <property type="match status" value="1"/>
</dbReference>